<dbReference type="Proteomes" id="UP000474957">
    <property type="component" value="Unassembled WGS sequence"/>
</dbReference>
<evidence type="ECO:0000313" key="4">
    <source>
        <dbReference type="Proteomes" id="UP000474957"/>
    </source>
</evidence>
<dbReference type="AlphaFoldDB" id="A0A6L5YY11"/>
<organism evidence="3 4">
    <name type="scientific">Halovulum marinum</name>
    <dbReference type="NCBI Taxonomy" id="2662447"/>
    <lineage>
        <taxon>Bacteria</taxon>
        <taxon>Pseudomonadati</taxon>
        <taxon>Pseudomonadota</taxon>
        <taxon>Alphaproteobacteria</taxon>
        <taxon>Rhodobacterales</taxon>
        <taxon>Paracoccaceae</taxon>
        <taxon>Halovulum</taxon>
    </lineage>
</organism>
<evidence type="ECO:0000259" key="2">
    <source>
        <dbReference type="Pfam" id="PF07331"/>
    </source>
</evidence>
<dbReference type="RefSeq" id="WP_154445012.1">
    <property type="nucleotide sequence ID" value="NZ_WIND01000002.1"/>
</dbReference>
<keyword evidence="4" id="KW-1185">Reference proteome</keyword>
<feature type="transmembrane region" description="Helical" evidence="1">
    <location>
        <begin position="7"/>
        <end position="25"/>
    </location>
</feature>
<dbReference type="InterPro" id="IPR009936">
    <property type="entry name" value="DUF1468"/>
</dbReference>
<keyword evidence="1" id="KW-0812">Transmembrane</keyword>
<protein>
    <recommendedName>
        <fullName evidence="2">DUF1468 domain-containing protein</fullName>
    </recommendedName>
</protein>
<reference evidence="3 4" key="1">
    <citation type="submission" date="2019-10" db="EMBL/GenBank/DDBJ databases">
        <title>Cognatihalovulum marinum gen. nov. sp. nov., a new member of the family Rhodobacteraceae isolated from deep seawater of the Northwest Indian Ocean.</title>
        <authorList>
            <person name="Ruan C."/>
            <person name="Wang J."/>
            <person name="Zheng X."/>
            <person name="Song L."/>
            <person name="Zhu Y."/>
            <person name="Huang Y."/>
            <person name="Lu Z."/>
            <person name="Du W."/>
            <person name="Huang L."/>
            <person name="Dai X."/>
        </authorList>
    </citation>
    <scope>NUCLEOTIDE SEQUENCE [LARGE SCALE GENOMIC DNA]</scope>
    <source>
        <strain evidence="3 4">2CG4</strain>
    </source>
</reference>
<proteinExistence type="predicted"/>
<accession>A0A6L5YY11</accession>
<feature type="transmembrane region" description="Helical" evidence="1">
    <location>
        <begin position="106"/>
        <end position="123"/>
    </location>
</feature>
<dbReference type="EMBL" id="WIND01000002">
    <property type="protein sequence ID" value="MSU88705.1"/>
    <property type="molecule type" value="Genomic_DNA"/>
</dbReference>
<comment type="caution">
    <text evidence="3">The sequence shown here is derived from an EMBL/GenBank/DDBJ whole genome shotgun (WGS) entry which is preliminary data.</text>
</comment>
<feature type="transmembrane region" description="Helical" evidence="1">
    <location>
        <begin position="84"/>
        <end position="100"/>
    </location>
</feature>
<sequence>MEHRPVTEIGVSAFVAAICAVFFVQASRLPPGSFEPLGSGPVPKWTAAIVILCCIAVMARGILRLRAAGGLAASAREEFTGGRPGGAVLMLAGSVLYVALLHFKVASFGIVTFVFLTLLIWALEGLRPAVLLPALVTAAVAAFGAEYLFTNVFTVDLPE</sequence>
<gene>
    <name evidence="3" type="ORF">GE300_03605</name>
</gene>
<feature type="domain" description="DUF1468" evidence="2">
    <location>
        <begin position="11"/>
        <end position="158"/>
    </location>
</feature>
<feature type="transmembrane region" description="Helical" evidence="1">
    <location>
        <begin position="45"/>
        <end position="63"/>
    </location>
</feature>
<feature type="transmembrane region" description="Helical" evidence="1">
    <location>
        <begin position="130"/>
        <end position="149"/>
    </location>
</feature>
<keyword evidence="1" id="KW-0472">Membrane</keyword>
<evidence type="ECO:0000256" key="1">
    <source>
        <dbReference type="SAM" id="Phobius"/>
    </source>
</evidence>
<name>A0A6L5YY11_9RHOB</name>
<dbReference type="Pfam" id="PF07331">
    <property type="entry name" value="TctB"/>
    <property type="match status" value="1"/>
</dbReference>
<keyword evidence="1" id="KW-1133">Transmembrane helix</keyword>
<evidence type="ECO:0000313" key="3">
    <source>
        <dbReference type="EMBL" id="MSU88705.1"/>
    </source>
</evidence>